<evidence type="ECO:0000313" key="5">
    <source>
        <dbReference type="Proteomes" id="UP000254236"/>
    </source>
</evidence>
<reference evidence="4 6" key="2">
    <citation type="submission" date="2018-08" db="EMBL/GenBank/DDBJ databases">
        <title>Brachybacterium saurashtrense DSM 23186.</title>
        <authorList>
            <person name="Li Y."/>
        </authorList>
    </citation>
    <scope>NUCLEOTIDE SEQUENCE [LARGE SCALE GENOMIC DNA]</scope>
    <source>
        <strain evidence="4 6">DSM 23186</strain>
    </source>
</reference>
<evidence type="ECO:0000313" key="4">
    <source>
        <dbReference type="EMBL" id="RRR24147.1"/>
    </source>
</evidence>
<reference evidence="3 5" key="1">
    <citation type="submission" date="2018-07" db="EMBL/GenBank/DDBJ databases">
        <title>Brachybacterium saurashtrense DSM 23186 genome sequence.</title>
        <authorList>
            <person name="Guo L."/>
        </authorList>
    </citation>
    <scope>NUCLEOTIDE SEQUENCE [LARGE SCALE GENOMIC DNA]</scope>
    <source>
        <strain evidence="3 5">DSM 23186</strain>
    </source>
</reference>
<protein>
    <recommendedName>
        <fullName evidence="7">DUF4352 domain-containing protein</fullName>
    </recommendedName>
</protein>
<evidence type="ECO:0000256" key="1">
    <source>
        <dbReference type="SAM" id="MobiDB-lite"/>
    </source>
</evidence>
<dbReference type="AlphaFoldDB" id="A0A345YR54"/>
<evidence type="ECO:0000313" key="6">
    <source>
        <dbReference type="Proteomes" id="UP000282185"/>
    </source>
</evidence>
<evidence type="ECO:0008006" key="7">
    <source>
        <dbReference type="Google" id="ProtNLM"/>
    </source>
</evidence>
<keyword evidence="2" id="KW-0812">Transmembrane</keyword>
<dbReference type="EMBL" id="QSWH01000002">
    <property type="protein sequence ID" value="RRR24147.1"/>
    <property type="molecule type" value="Genomic_DNA"/>
</dbReference>
<evidence type="ECO:0000256" key="2">
    <source>
        <dbReference type="SAM" id="Phobius"/>
    </source>
</evidence>
<dbReference type="Proteomes" id="UP000282185">
    <property type="component" value="Unassembled WGS sequence"/>
</dbReference>
<evidence type="ECO:0000313" key="3">
    <source>
        <dbReference type="EMBL" id="AXK46406.1"/>
    </source>
</evidence>
<keyword evidence="2" id="KW-0472">Membrane</keyword>
<proteinExistence type="predicted"/>
<organism evidence="4 6">
    <name type="scientific">Brachybacterium saurashtrense</name>
    <dbReference type="NCBI Taxonomy" id="556288"/>
    <lineage>
        <taxon>Bacteria</taxon>
        <taxon>Bacillati</taxon>
        <taxon>Actinomycetota</taxon>
        <taxon>Actinomycetes</taxon>
        <taxon>Micrococcales</taxon>
        <taxon>Dermabacteraceae</taxon>
        <taxon>Brachybacterium</taxon>
    </lineage>
</organism>
<keyword evidence="5" id="KW-1185">Reference proteome</keyword>
<dbReference type="RefSeq" id="WP_115414156.1">
    <property type="nucleotide sequence ID" value="NZ_CP031356.1"/>
</dbReference>
<feature type="transmembrane region" description="Helical" evidence="2">
    <location>
        <begin position="130"/>
        <end position="154"/>
    </location>
</feature>
<gene>
    <name evidence="3" type="ORF">DWV08_12820</name>
    <name evidence="4" type="ORF">DXU92_04570</name>
</gene>
<accession>A0A345YR54</accession>
<feature type="region of interest" description="Disordered" evidence="1">
    <location>
        <begin position="161"/>
        <end position="216"/>
    </location>
</feature>
<feature type="compositionally biased region" description="Polar residues" evidence="1">
    <location>
        <begin position="186"/>
        <end position="201"/>
    </location>
</feature>
<dbReference type="KEGG" id="bsau:DWV08_12820"/>
<dbReference type="EMBL" id="CP031356">
    <property type="protein sequence ID" value="AXK46406.1"/>
    <property type="molecule type" value="Genomic_DNA"/>
</dbReference>
<feature type="compositionally biased region" description="Low complexity" evidence="1">
    <location>
        <begin position="161"/>
        <end position="177"/>
    </location>
</feature>
<feature type="region of interest" description="Disordered" evidence="1">
    <location>
        <begin position="1"/>
        <end position="75"/>
    </location>
</feature>
<name>A0A345YR54_9MICO</name>
<sequence length="350" mass="36021">MTQGRDAPEGYDWEDHLPSAAPEPSPLPDHRREGGPVGHPAAPPRPDTAPRPAADERAPADPAPDPAAAPGTVSADDAGAESLARSLGFTPPREPGVGPFGAPTFTYDPVVDAPAGREARARRRGTLTPWAIVAIVAVQAVALVACVALIAGAVRWAAAGDPDAPVAAPSAAPTTSGGRSPAVPSPTATPGQEPGTVTDSTGRVVEDGIGGYDRPASVQEHTLNWEVWTGGTLGVRALEVDPEATLPAAAGEDVVQDGYELVLVTYEVRYEGPGRLAPAEELWLSAESHLTYFPDVAEGLVPDPMATVSPLADGETARFRSAFLVPEAEAGTLLLGVETYAGEVLYVAPR</sequence>
<keyword evidence="2" id="KW-1133">Transmembrane helix</keyword>
<dbReference type="OrthoDB" id="4791315at2"/>
<dbReference type="Proteomes" id="UP000254236">
    <property type="component" value="Chromosome"/>
</dbReference>